<dbReference type="EMBL" id="FOWP01000002">
    <property type="protein sequence ID" value="SFO83098.1"/>
    <property type="molecule type" value="Genomic_DNA"/>
</dbReference>
<gene>
    <name evidence="2" type="ORF">SAMN05216601_102410</name>
</gene>
<dbReference type="OrthoDB" id="9179784at2"/>
<dbReference type="SUPFAM" id="SSF53448">
    <property type="entry name" value="Nucleotide-diphospho-sugar transferases"/>
    <property type="match status" value="2"/>
</dbReference>
<evidence type="ECO:0000313" key="2">
    <source>
        <dbReference type="EMBL" id="SFO83098.1"/>
    </source>
</evidence>
<dbReference type="Proteomes" id="UP000182400">
    <property type="component" value="Unassembled WGS sequence"/>
</dbReference>
<dbReference type="GO" id="GO:0016740">
    <property type="term" value="F:transferase activity"/>
    <property type="evidence" value="ECO:0007669"/>
    <property type="project" value="UniProtKB-KW"/>
</dbReference>
<keyword evidence="2" id="KW-0808">Transferase</keyword>
<dbReference type="AlphaFoldDB" id="A0A1I5KDP4"/>
<name>A0A1I5KDP4_9GAMM</name>
<protein>
    <submittedName>
        <fullName evidence="2">Glycosyltransferase, GT2 family</fullName>
    </submittedName>
</protein>
<dbReference type="InterPro" id="IPR029044">
    <property type="entry name" value="Nucleotide-diphossugar_trans"/>
</dbReference>
<dbReference type="PANTHER" id="PTHR43179:SF7">
    <property type="entry name" value="RHAMNOSYLTRANSFERASE WBBL"/>
    <property type="match status" value="1"/>
</dbReference>
<organism evidence="2 3">
    <name type="scientific">Ectopseudomonas composti</name>
    <dbReference type="NCBI Taxonomy" id="658457"/>
    <lineage>
        <taxon>Bacteria</taxon>
        <taxon>Pseudomonadati</taxon>
        <taxon>Pseudomonadota</taxon>
        <taxon>Gammaproteobacteria</taxon>
        <taxon>Pseudomonadales</taxon>
        <taxon>Pseudomonadaceae</taxon>
        <taxon>Ectopseudomonas</taxon>
    </lineage>
</organism>
<evidence type="ECO:0000259" key="1">
    <source>
        <dbReference type="Pfam" id="PF00535"/>
    </source>
</evidence>
<reference evidence="2 3" key="1">
    <citation type="submission" date="2016-10" db="EMBL/GenBank/DDBJ databases">
        <authorList>
            <person name="de Groot N.N."/>
        </authorList>
    </citation>
    <scope>NUCLEOTIDE SEQUENCE [LARGE SCALE GENOMIC DNA]</scope>
    <source>
        <strain evidence="2 3">CCUG 59231</strain>
    </source>
</reference>
<accession>A0A1I5KDP4</accession>
<dbReference type="PANTHER" id="PTHR43179">
    <property type="entry name" value="RHAMNOSYLTRANSFERASE WBBL"/>
    <property type="match status" value="1"/>
</dbReference>
<evidence type="ECO:0000313" key="3">
    <source>
        <dbReference type="Proteomes" id="UP000182400"/>
    </source>
</evidence>
<dbReference type="STRING" id="658457.SAMN05216601_102410"/>
<feature type="domain" description="Glycosyltransferase 2-like" evidence="1">
    <location>
        <begin position="570"/>
        <end position="749"/>
    </location>
</feature>
<dbReference type="RefSeq" id="WP_083413236.1">
    <property type="nucleotide sequence ID" value="NZ_FOWP01000002.1"/>
</dbReference>
<dbReference type="Pfam" id="PF00535">
    <property type="entry name" value="Glycos_transf_2"/>
    <property type="match status" value="1"/>
</dbReference>
<dbReference type="SUPFAM" id="SSF53756">
    <property type="entry name" value="UDP-Glycosyltransferase/glycogen phosphorylase"/>
    <property type="match status" value="1"/>
</dbReference>
<sequence length="1185" mass="133577">MRKLFSRRPHPYYIYSYDYRRNSAGVRVLHMLCDALNRSGQEAYVVARNISPKLITPMLSDEVIEYHKAQGIKPVMVYPEVIDGNPLNGETVVRYLLNKPGFLKGTGEYEESDLLFAFKEALLQPGMPLDHVLYLPAIDLEVFKLSDDPSKREPGLVCFYQGREGAAHIDQALLPEGAIEITPNFPATWEELADIFQRCEYFYCGEASALAGEAVLCGCLTVIMASQHAPGTVGHLQNSGFGVAKDLSIEELAQARASMPKLREYQLRKQEEFWLALDRFIEITQRVAAENQVRPGRYELNRWLAKRLPTSVQNRLIGDYLQQHAGGPLIGLLILDLSGSSKKLAATIASLRLEKNLYATVNIVVLSVNDVPATSAQGKLHFIKIDAHEYVARLNQVVEQSSFDWIMLVNAGDEFTPAGLMMLALELVAAPDCRAVYGDELQRLPNGDLGGAFRPAFNLDMLLAFPTGMASHWLIRRDAFLELGGFDPEFGDALVFELLVRLIEKEGGQGIGHIDEPLLITDAPILRDNSQERLVIERHLAWRGYQGTVSAKLPGRYRINYGHQAQPLVSIIIPTKDQLPILTRCVESLLEKTRYQHYEVLIVDNNSETPEACDWLAQIESLGADKVRVLRYPHPFNFSAINNAAAAQARGEYLVLLNNDTAIIQEDWLDALLNHAQRPEVGIVGSKLLYPDGSIQHAGVILGLRGPADHPFLGEPIDAPGYMQRLQVDQGYSAVTAACLMIRKSIYDQLGGMDEEVFKVSYNDVDLCLKVREAGYLIVWTPYSIVMHEGSVSQTHVDTAAHAMKRKRFMAEQDAMYERWLSVLANDPAYNRNLALNGKGFELETDSNLTWRPLTWRPLPTVLAHPADPWGCGNYRVIRPFEALRREGLVDGMMSDGLLQVVDLARYDPDVVILQRQIGDERQEAMRRIKAFSRAFKVYELDDYLPNLPLKSLHREHMPKDILKSLRQGLRFVDRFVVSTQPLAEAFVGLHEDIRVVENRLPVEWWKGLSSRRRRGRKPRVGWAGGVSHTGDLDLIVDVVRELAGEVEWVFMGMCPDAIRPFINEFHGGVDIESYPAALASLDLDLALAPVEQNLFNECKSNLRLLEYGACGFPVICSDLVCYRGDLPVTRVKNRFRDWVDAIRMHISDLDATAQAGDRLREAVYRDWMLEGENLERWRRAWMPD</sequence>
<dbReference type="InterPro" id="IPR001173">
    <property type="entry name" value="Glyco_trans_2-like"/>
</dbReference>
<proteinExistence type="predicted"/>
<dbReference type="Gene3D" id="3.90.550.10">
    <property type="entry name" value="Spore Coat Polysaccharide Biosynthesis Protein SpsA, Chain A"/>
    <property type="match status" value="2"/>
</dbReference>
<dbReference type="Gene3D" id="3.40.50.2000">
    <property type="entry name" value="Glycogen Phosphorylase B"/>
    <property type="match status" value="1"/>
</dbReference>
<dbReference type="CDD" id="cd04186">
    <property type="entry name" value="GT_2_like_c"/>
    <property type="match status" value="1"/>
</dbReference>